<sequence>IFIKLKEGYRGTLLNLLRVLRSCIFKKYEIFLENLFVTPSKSSRGRRRINHIRIFNATLEQFENAEIEHLNTVGINPVI</sequence>
<evidence type="ECO:0000313" key="2">
    <source>
        <dbReference type="Proteomes" id="UP000184465"/>
    </source>
</evidence>
<dbReference type="AlphaFoldDB" id="A0A1M6TTB8"/>
<dbReference type="RefSeq" id="WP_408633809.1">
    <property type="nucleotide sequence ID" value="NZ_FRAG01000106.1"/>
</dbReference>
<reference evidence="1 2" key="1">
    <citation type="submission" date="2016-11" db="EMBL/GenBank/DDBJ databases">
        <authorList>
            <person name="Jaros S."/>
            <person name="Januszkiewicz K."/>
            <person name="Wedrychowicz H."/>
        </authorList>
    </citation>
    <scope>NUCLEOTIDE SEQUENCE [LARGE SCALE GENOMIC DNA]</scope>
    <source>
        <strain evidence="1 2">DSM 15212</strain>
    </source>
</reference>
<dbReference type="Proteomes" id="UP000184465">
    <property type="component" value="Unassembled WGS sequence"/>
</dbReference>
<dbReference type="EMBL" id="FRAG01000106">
    <property type="protein sequence ID" value="SHK60058.1"/>
    <property type="molecule type" value="Genomic_DNA"/>
</dbReference>
<name>A0A1M6TTB8_PARC5</name>
<feature type="non-terminal residue" evidence="1">
    <location>
        <position position="1"/>
    </location>
</feature>
<organism evidence="1 2">
    <name type="scientific">Paramaledivibacter caminithermalis (strain DSM 15212 / CIP 107654 / DViRD3)</name>
    <name type="common">Clostridium caminithermale</name>
    <dbReference type="NCBI Taxonomy" id="1121301"/>
    <lineage>
        <taxon>Bacteria</taxon>
        <taxon>Bacillati</taxon>
        <taxon>Bacillota</taxon>
        <taxon>Clostridia</taxon>
        <taxon>Peptostreptococcales</taxon>
        <taxon>Caminicellaceae</taxon>
        <taxon>Paramaledivibacter</taxon>
    </lineage>
</organism>
<gene>
    <name evidence="1" type="ORF">SAMN02745912_03784</name>
</gene>
<evidence type="ECO:0000313" key="1">
    <source>
        <dbReference type="EMBL" id="SHK60058.1"/>
    </source>
</evidence>
<accession>A0A1M6TTB8</accession>
<protein>
    <submittedName>
        <fullName evidence="1">Uncharacterized protein</fullName>
    </submittedName>
</protein>
<proteinExistence type="predicted"/>
<keyword evidence="2" id="KW-1185">Reference proteome</keyword>